<dbReference type="Proteomes" id="UP000095287">
    <property type="component" value="Unplaced"/>
</dbReference>
<feature type="compositionally biased region" description="Polar residues" evidence="3">
    <location>
        <begin position="171"/>
        <end position="180"/>
    </location>
</feature>
<organism evidence="5 6">
    <name type="scientific">Steinernema glaseri</name>
    <dbReference type="NCBI Taxonomy" id="37863"/>
    <lineage>
        <taxon>Eukaryota</taxon>
        <taxon>Metazoa</taxon>
        <taxon>Ecdysozoa</taxon>
        <taxon>Nematoda</taxon>
        <taxon>Chromadorea</taxon>
        <taxon>Rhabditida</taxon>
        <taxon>Tylenchina</taxon>
        <taxon>Panagrolaimomorpha</taxon>
        <taxon>Strongyloidoidea</taxon>
        <taxon>Steinernematidae</taxon>
        <taxon>Steinernema</taxon>
    </lineage>
</organism>
<dbReference type="AlphaFoldDB" id="A0A1I7ZQ82"/>
<evidence type="ECO:0000313" key="5">
    <source>
        <dbReference type="Proteomes" id="UP000095287"/>
    </source>
</evidence>
<dbReference type="PANTHER" id="PTHR10416">
    <property type="entry name" value="DNA POLYMERASE DELTA SUBUNIT 2"/>
    <property type="match status" value="1"/>
</dbReference>
<dbReference type="GO" id="GO:0043625">
    <property type="term" value="C:delta DNA polymerase complex"/>
    <property type="evidence" value="ECO:0007669"/>
    <property type="project" value="TreeGrafter"/>
</dbReference>
<sequence length="180" mass="20621">MQLKEDSEFEYENLCSKYLLKPDDLKDDAFRRQYFNYYQARVEALRGRIHERAKKEIDESIELCHLVGIKPSEKVFVVGTIFKHMKMRPSVLKELAKDDDDQEVALPDPLIADRLVGEEDYLELEDEKQHLAEPHFLKFLSCSSNSKEPSTATSTSPVVSSDSTATKNGVRRTTASTFSK</sequence>
<feature type="compositionally biased region" description="Low complexity" evidence="3">
    <location>
        <begin position="149"/>
        <end position="166"/>
    </location>
</feature>
<feature type="region of interest" description="Disordered" evidence="3">
    <location>
        <begin position="143"/>
        <end position="180"/>
    </location>
</feature>
<evidence type="ECO:0000313" key="6">
    <source>
        <dbReference type="WBParaSite" id="L893_g28520.t1"/>
    </source>
</evidence>
<dbReference type="InterPro" id="IPR024826">
    <property type="entry name" value="DNA_pol_delta/II_ssu"/>
</dbReference>
<keyword evidence="2" id="KW-0235">DNA replication</keyword>
<dbReference type="InterPro" id="IPR040663">
    <property type="entry name" value="DNA_pol_D_N"/>
</dbReference>
<protein>
    <submittedName>
        <fullName evidence="6">DNA_pol_D_N domain-containing protein</fullName>
    </submittedName>
</protein>
<dbReference type="Pfam" id="PF18018">
    <property type="entry name" value="DNA_pol_D_N"/>
    <property type="match status" value="1"/>
</dbReference>
<name>A0A1I7ZQ82_9BILA</name>
<dbReference type="Gene3D" id="2.40.50.430">
    <property type="match status" value="1"/>
</dbReference>
<dbReference type="PANTHER" id="PTHR10416:SF0">
    <property type="entry name" value="DNA POLYMERASE DELTA SUBUNIT 2"/>
    <property type="match status" value="1"/>
</dbReference>
<keyword evidence="5" id="KW-1185">Reference proteome</keyword>
<reference evidence="6" key="1">
    <citation type="submission" date="2016-11" db="UniProtKB">
        <authorList>
            <consortium name="WormBaseParasite"/>
        </authorList>
    </citation>
    <scope>IDENTIFICATION</scope>
</reference>
<evidence type="ECO:0000256" key="1">
    <source>
        <dbReference type="ARBA" id="ARBA00006035"/>
    </source>
</evidence>
<evidence type="ECO:0000256" key="2">
    <source>
        <dbReference type="ARBA" id="ARBA00022705"/>
    </source>
</evidence>
<feature type="domain" description="DNA polymerase delta subunit OB-fold" evidence="4">
    <location>
        <begin position="33"/>
        <end position="131"/>
    </location>
</feature>
<evidence type="ECO:0000256" key="3">
    <source>
        <dbReference type="SAM" id="MobiDB-lite"/>
    </source>
</evidence>
<evidence type="ECO:0000259" key="4">
    <source>
        <dbReference type="Pfam" id="PF18018"/>
    </source>
</evidence>
<dbReference type="GO" id="GO:0006271">
    <property type="term" value="P:DNA strand elongation involved in DNA replication"/>
    <property type="evidence" value="ECO:0007669"/>
    <property type="project" value="TreeGrafter"/>
</dbReference>
<accession>A0A1I7ZQ82</accession>
<proteinExistence type="inferred from homology"/>
<comment type="similarity">
    <text evidence="1">Belongs to the DNA polymerase delta/II small subunit family.</text>
</comment>
<dbReference type="WBParaSite" id="L893_g28520.t1">
    <property type="protein sequence ID" value="L893_g28520.t1"/>
    <property type="gene ID" value="L893_g28520"/>
</dbReference>